<dbReference type="RefSeq" id="WP_012768414.1">
    <property type="nucleotide sequence ID" value="NC_012912.1"/>
</dbReference>
<evidence type="ECO:0000313" key="1">
    <source>
        <dbReference type="EMBL" id="ACT05533.1"/>
    </source>
</evidence>
<dbReference type="GeneID" id="45078773"/>
<accession>C6CK17</accession>
<name>C6CK17_DICC1</name>
<reference evidence="1 2" key="1">
    <citation type="submission" date="2009-06" db="EMBL/GenBank/DDBJ databases">
        <title>Complete sequence of Dickeya zeae Ech1591.</title>
        <authorList>
            <consortium name="US DOE Joint Genome Institute"/>
            <person name="Lucas S."/>
            <person name="Copeland A."/>
            <person name="Lapidus A."/>
            <person name="Glavina del Rio T."/>
            <person name="Tice H."/>
            <person name="Bruce D."/>
            <person name="Goodwin L."/>
            <person name="Pitluck S."/>
            <person name="Chertkov O."/>
            <person name="Brettin T."/>
            <person name="Detter J.C."/>
            <person name="Han C."/>
            <person name="Larimer F."/>
            <person name="Land M."/>
            <person name="Hauser L."/>
            <person name="Kyrpides N."/>
            <person name="Ovchinnikova G."/>
            <person name="Balakrishnan V."/>
            <person name="Glasner J."/>
            <person name="Perna N.T."/>
        </authorList>
    </citation>
    <scope>NUCLEOTIDE SEQUENCE [LARGE SCALE GENOMIC DNA]</scope>
    <source>
        <strain evidence="1 2">Ech1591</strain>
    </source>
</reference>
<evidence type="ECO:0000313" key="2">
    <source>
        <dbReference type="Proteomes" id="UP000002735"/>
    </source>
</evidence>
<dbReference type="Proteomes" id="UP000002735">
    <property type="component" value="Chromosome"/>
</dbReference>
<dbReference type="EMBL" id="CP001655">
    <property type="protein sequence ID" value="ACT05533.1"/>
    <property type="molecule type" value="Genomic_DNA"/>
</dbReference>
<proteinExistence type="predicted"/>
<protein>
    <submittedName>
        <fullName evidence="1">Uncharacterized protein</fullName>
    </submittedName>
</protein>
<dbReference type="KEGG" id="dze:Dd1591_0651"/>
<dbReference type="AlphaFoldDB" id="C6CK17"/>
<organism evidence="1 2">
    <name type="scientific">Dickeya chrysanthemi (strain Ech1591)</name>
    <name type="common">Dickeya zeae (strain Ech1591)</name>
    <dbReference type="NCBI Taxonomy" id="561229"/>
    <lineage>
        <taxon>Bacteria</taxon>
        <taxon>Pseudomonadati</taxon>
        <taxon>Pseudomonadota</taxon>
        <taxon>Gammaproteobacteria</taxon>
        <taxon>Enterobacterales</taxon>
        <taxon>Pectobacteriaceae</taxon>
        <taxon>Dickeya</taxon>
    </lineage>
</organism>
<gene>
    <name evidence="1" type="ordered locus">Dd1591_0651</name>
</gene>
<dbReference type="HOGENOM" id="CLU_2824182_0_0_6"/>
<sequence>MMTRACLIDYPTRQWWVVTPENKAQGKPQTVTTSRGGGQTADKRINYRMKHLSGVKNCAEVGDFAG</sequence>